<gene>
    <name evidence="3" type="ORF">SPOG_03220</name>
</gene>
<dbReference type="eggNOG" id="KOG1166">
    <property type="taxonomic scope" value="Eukaryota"/>
</dbReference>
<dbReference type="FunFam" id="1.25.40.430:FF:000003">
    <property type="entry name" value="Checkpoint serine/threonine-protein kinase BUB1"/>
    <property type="match status" value="1"/>
</dbReference>
<dbReference type="OrthoDB" id="248495at2759"/>
<dbReference type="STRING" id="653667.S9VU87"/>
<evidence type="ECO:0000313" key="3">
    <source>
        <dbReference type="EMBL" id="EPY49744.1"/>
    </source>
</evidence>
<dbReference type="PANTHER" id="PTHR14030:SF4">
    <property type="entry name" value="BUB1 KINASE, ISOFORM A-RELATED"/>
    <property type="match status" value="1"/>
</dbReference>
<dbReference type="OMA" id="LRIWMQY"/>
<dbReference type="GeneID" id="25037537"/>
<feature type="domain" description="BUB1 N-terminal" evidence="2">
    <location>
        <begin position="57"/>
        <end position="220"/>
    </location>
</feature>
<evidence type="ECO:0000259" key="2">
    <source>
        <dbReference type="PROSITE" id="PS51489"/>
    </source>
</evidence>
<dbReference type="SMART" id="SM00777">
    <property type="entry name" value="Mad3_BUB1_I"/>
    <property type="match status" value="1"/>
</dbReference>
<dbReference type="Proteomes" id="UP000015464">
    <property type="component" value="Unassembled WGS sequence"/>
</dbReference>
<reference evidence="3 4" key="1">
    <citation type="journal article" date="2011" name="Science">
        <title>Comparative functional genomics of the fission yeasts.</title>
        <authorList>
            <person name="Rhind N."/>
            <person name="Chen Z."/>
            <person name="Yassour M."/>
            <person name="Thompson D.A."/>
            <person name="Haas B.J."/>
            <person name="Habib N."/>
            <person name="Wapinski I."/>
            <person name="Roy S."/>
            <person name="Lin M.F."/>
            <person name="Heiman D.I."/>
            <person name="Young S.K."/>
            <person name="Furuya K."/>
            <person name="Guo Y."/>
            <person name="Pidoux A."/>
            <person name="Chen H.M."/>
            <person name="Robbertse B."/>
            <person name="Goldberg J.M."/>
            <person name="Aoki K."/>
            <person name="Bayne E.H."/>
            <person name="Berlin A.M."/>
            <person name="Desjardins C.A."/>
            <person name="Dobbs E."/>
            <person name="Dukaj L."/>
            <person name="Fan L."/>
            <person name="FitzGerald M.G."/>
            <person name="French C."/>
            <person name="Gujja S."/>
            <person name="Hansen K."/>
            <person name="Keifenheim D."/>
            <person name="Levin J.Z."/>
            <person name="Mosher R.A."/>
            <person name="Mueller C.A."/>
            <person name="Pfiffner J."/>
            <person name="Priest M."/>
            <person name="Russ C."/>
            <person name="Smialowska A."/>
            <person name="Swoboda P."/>
            <person name="Sykes S.M."/>
            <person name="Vaughn M."/>
            <person name="Vengrova S."/>
            <person name="Yoder R."/>
            <person name="Zeng Q."/>
            <person name="Allshire R."/>
            <person name="Baulcombe D."/>
            <person name="Birren B.W."/>
            <person name="Brown W."/>
            <person name="Ekwall K."/>
            <person name="Kellis M."/>
            <person name="Leatherwood J."/>
            <person name="Levin H."/>
            <person name="Margalit H."/>
            <person name="Martienssen R."/>
            <person name="Nieduszynski C.A."/>
            <person name="Spatafora J.W."/>
            <person name="Friedman N."/>
            <person name="Dalgaard J.Z."/>
            <person name="Baumann P."/>
            <person name="Niki H."/>
            <person name="Regev A."/>
            <person name="Nusbaum C."/>
        </authorList>
    </citation>
    <scope>NUCLEOTIDE SEQUENCE [LARGE SCALE GENOMIC DNA]</scope>
    <source>
        <strain evidence="4">OY26 / ATCC MYA-4695 / CBS 11777 / NBRC 106824 / NRRL Y48691</strain>
    </source>
</reference>
<proteinExistence type="predicted"/>
<dbReference type="GO" id="GO:0033597">
    <property type="term" value="C:mitotic checkpoint complex"/>
    <property type="evidence" value="ECO:0007669"/>
    <property type="project" value="EnsemblFungi"/>
</dbReference>
<dbReference type="SUPFAM" id="SSF48452">
    <property type="entry name" value="TPR-like"/>
    <property type="match status" value="1"/>
</dbReference>
<dbReference type="Pfam" id="PF08311">
    <property type="entry name" value="Mad3_BUB1_I"/>
    <property type="match status" value="1"/>
</dbReference>
<dbReference type="PROSITE" id="PS51489">
    <property type="entry name" value="BUB1_N"/>
    <property type="match status" value="1"/>
</dbReference>
<dbReference type="InterPro" id="IPR015661">
    <property type="entry name" value="Bub1/Mad3"/>
</dbReference>
<dbReference type="Gene3D" id="1.25.40.430">
    <property type="match status" value="1"/>
</dbReference>
<dbReference type="InterPro" id="IPR013212">
    <property type="entry name" value="Mad3/Bub1_I"/>
</dbReference>
<evidence type="ECO:0000256" key="1">
    <source>
        <dbReference type="SAM" id="MobiDB-lite"/>
    </source>
</evidence>
<name>S9VU87_SCHCR</name>
<dbReference type="RefSeq" id="XP_013025087.1">
    <property type="nucleotide sequence ID" value="XM_013169633.1"/>
</dbReference>
<dbReference type="EMBL" id="KE546994">
    <property type="protein sequence ID" value="EPY49744.1"/>
    <property type="molecule type" value="Genomic_DNA"/>
</dbReference>
<dbReference type="PANTHER" id="PTHR14030">
    <property type="entry name" value="MITOTIC CHECKPOINT SERINE/THREONINE-PROTEIN KINASE BUB1"/>
    <property type="match status" value="1"/>
</dbReference>
<organism evidence="3 4">
    <name type="scientific">Schizosaccharomyces cryophilus (strain OY26 / ATCC MYA-4695 / CBS 11777 / NBRC 106824 / NRRL Y48691)</name>
    <name type="common">Fission yeast</name>
    <dbReference type="NCBI Taxonomy" id="653667"/>
    <lineage>
        <taxon>Eukaryota</taxon>
        <taxon>Fungi</taxon>
        <taxon>Dikarya</taxon>
        <taxon>Ascomycota</taxon>
        <taxon>Taphrinomycotina</taxon>
        <taxon>Schizosaccharomycetes</taxon>
        <taxon>Schizosaccharomycetales</taxon>
        <taxon>Schizosaccharomycetaceae</taxon>
        <taxon>Schizosaccharomyces</taxon>
    </lineage>
</organism>
<feature type="region of interest" description="Disordered" evidence="1">
    <location>
        <begin position="1"/>
        <end position="47"/>
    </location>
</feature>
<dbReference type="GO" id="GO:0007094">
    <property type="term" value="P:mitotic spindle assembly checkpoint signaling"/>
    <property type="evidence" value="ECO:0007669"/>
    <property type="project" value="EnsemblFungi"/>
</dbReference>
<keyword evidence="4" id="KW-1185">Reference proteome</keyword>
<accession>S9VU87</accession>
<evidence type="ECO:0000313" key="4">
    <source>
        <dbReference type="Proteomes" id="UP000015464"/>
    </source>
</evidence>
<dbReference type="InterPro" id="IPR011990">
    <property type="entry name" value="TPR-like_helical_dom_sf"/>
</dbReference>
<dbReference type="AlphaFoldDB" id="S9VU87"/>
<dbReference type="HOGENOM" id="CLU_043742_0_0_1"/>
<protein>
    <submittedName>
        <fullName evidence="3">Mitotic spindle checkpoint protein Mad3</fullName>
    </submittedName>
</protein>
<feature type="compositionally biased region" description="Basic and acidic residues" evidence="1">
    <location>
        <begin position="14"/>
        <end position="26"/>
    </location>
</feature>
<feature type="compositionally biased region" description="Polar residues" evidence="1">
    <location>
        <begin position="1"/>
        <end position="11"/>
    </location>
</feature>
<dbReference type="GO" id="GO:1990948">
    <property type="term" value="F:ubiquitin ligase inhibitor activity"/>
    <property type="evidence" value="ECO:0007669"/>
    <property type="project" value="EnsemblFungi"/>
</dbReference>
<sequence>MDSTSKQNQASIDIIEHSKENIEPRRQGHSASAISKAFSKDHEQKYSNQLHEERANFEKKLQVSDEEEDPLQIWIDYIQWTLNSYPQGNTTESGLLSLLERCSQHFIKVPVYKNDIRYLRIWMQYAKYVDDPAELFSFLSLHEIGTNFSLYYEEFASYYESKGSYKKAEEIYQKGFLRKAKPFARFQERYHQFVHRRVIYAPDTISTSPTNEYPPLQTTYQASSLQPKSRSNEDSIPEARKFSVFSDAEAIESQNGKFSNPSSWEAFGTVEQKRKENTIPSRAWVGEILHTQSSRKVDPLDNFSVYQDETSSH</sequence>
<dbReference type="GO" id="GO:0010997">
    <property type="term" value="F:anaphase-promoting complex binding"/>
    <property type="evidence" value="ECO:0007669"/>
    <property type="project" value="EnsemblFungi"/>
</dbReference>
<feature type="compositionally biased region" description="Basic and acidic residues" evidence="1">
    <location>
        <begin position="38"/>
        <end position="47"/>
    </location>
</feature>